<proteinExistence type="predicted"/>
<name>A0ABT5SA70_9FLAO</name>
<protein>
    <recommendedName>
        <fullName evidence="3">Lipoprotein</fullName>
    </recommendedName>
</protein>
<accession>A0ABT5SA70</accession>
<organism evidence="1 2">
    <name type="scientific">Polaribacter ponticola</name>
    <dbReference type="NCBI Taxonomy" id="2978475"/>
    <lineage>
        <taxon>Bacteria</taxon>
        <taxon>Pseudomonadati</taxon>
        <taxon>Bacteroidota</taxon>
        <taxon>Flavobacteriia</taxon>
        <taxon>Flavobacteriales</taxon>
        <taxon>Flavobacteriaceae</taxon>
    </lineage>
</organism>
<reference evidence="1" key="1">
    <citation type="submission" date="2023-02" db="EMBL/GenBank/DDBJ databases">
        <title>Polaribacter ponticola sp. nov., isolated from seawater.</title>
        <authorList>
            <person name="Baek J.H."/>
            <person name="Kim J.M."/>
            <person name="Choi D.G."/>
            <person name="Jeon C.O."/>
        </authorList>
    </citation>
    <scope>NUCLEOTIDE SEQUENCE</scope>
    <source>
        <strain evidence="1">MSW5</strain>
    </source>
</reference>
<evidence type="ECO:0000313" key="2">
    <source>
        <dbReference type="Proteomes" id="UP001151478"/>
    </source>
</evidence>
<evidence type="ECO:0008006" key="3">
    <source>
        <dbReference type="Google" id="ProtNLM"/>
    </source>
</evidence>
<dbReference type="EMBL" id="JAOSLC020000003">
    <property type="protein sequence ID" value="MDD7915007.1"/>
    <property type="molecule type" value="Genomic_DNA"/>
</dbReference>
<dbReference type="Proteomes" id="UP001151478">
    <property type="component" value="Unassembled WGS sequence"/>
</dbReference>
<sequence length="137" mass="16074">MVLLSSCSSNSLFFNKERLVKKQNKGYFIYVNDKLVLVKNYFLTNTSLIIEEEKRIIKIYKPGIKSLKNLLENKYKNLKEIGVIIIDGIVYDKKFLKDIYIEESLIKNLRFLDPAFIKSQVHFHNNKLILIVSTKIS</sequence>
<comment type="caution">
    <text evidence="1">The sequence shown here is derived from an EMBL/GenBank/DDBJ whole genome shotgun (WGS) entry which is preliminary data.</text>
</comment>
<dbReference type="RefSeq" id="WP_265725587.1">
    <property type="nucleotide sequence ID" value="NZ_JAOSLC020000003.1"/>
</dbReference>
<keyword evidence="2" id="KW-1185">Reference proteome</keyword>
<evidence type="ECO:0000313" key="1">
    <source>
        <dbReference type="EMBL" id="MDD7915007.1"/>
    </source>
</evidence>
<gene>
    <name evidence="1" type="ORF">N5A56_011545</name>
</gene>